<dbReference type="EMBL" id="CAFBMY010000106">
    <property type="protein sequence ID" value="CAB4928444.1"/>
    <property type="molecule type" value="Genomic_DNA"/>
</dbReference>
<evidence type="ECO:0000313" key="2">
    <source>
        <dbReference type="EMBL" id="CAB4699860.1"/>
    </source>
</evidence>
<gene>
    <name evidence="1" type="ORF">UFOPK2254_01352</name>
    <name evidence="2" type="ORF">UFOPK2646_00404</name>
    <name evidence="3" type="ORF">UFOPK2907_01215</name>
    <name evidence="4" type="ORF">UFOPK3241_00241</name>
    <name evidence="5" type="ORF">UFOPK3707_00717</name>
    <name evidence="6" type="ORF">UFOPK4265_00872</name>
    <name evidence="7" type="ORF">UFOPK4401_00879</name>
</gene>
<protein>
    <submittedName>
        <fullName evidence="2">Unannotated protein</fullName>
    </submittedName>
</protein>
<dbReference type="EMBL" id="CAFBRB010000092">
    <property type="protein sequence ID" value="CAB5076087.1"/>
    <property type="molecule type" value="Genomic_DNA"/>
</dbReference>
<name>A0A6J6PK40_9ZZZZ</name>
<evidence type="ECO:0000313" key="1">
    <source>
        <dbReference type="EMBL" id="CAB4672762.1"/>
    </source>
</evidence>
<accession>A0A6J6PK40</accession>
<dbReference type="EMBL" id="CAEZYB010000031">
    <property type="protein sequence ID" value="CAB4699860.1"/>
    <property type="molecule type" value="Genomic_DNA"/>
</dbReference>
<evidence type="ECO:0000313" key="4">
    <source>
        <dbReference type="EMBL" id="CAB4840282.1"/>
    </source>
</evidence>
<dbReference type="EMBL" id="CAFAZX010000007">
    <property type="protein sequence ID" value="CAB4840282.1"/>
    <property type="molecule type" value="Genomic_DNA"/>
</dbReference>
<reference evidence="2" key="1">
    <citation type="submission" date="2020-05" db="EMBL/GenBank/DDBJ databases">
        <authorList>
            <person name="Chiriac C."/>
            <person name="Salcher M."/>
            <person name="Ghai R."/>
            <person name="Kavagutti S V."/>
        </authorList>
    </citation>
    <scope>NUCLEOTIDE SEQUENCE</scope>
</reference>
<dbReference type="AlphaFoldDB" id="A0A6J6PK40"/>
<dbReference type="EMBL" id="CAEZZR010000134">
    <property type="protein sequence ID" value="CAB4781803.1"/>
    <property type="molecule type" value="Genomic_DNA"/>
</dbReference>
<sequence length="140" mass="15796">MTDIAGKFIVLTVTHNETHIWATGIEKGSKPEKIFAPVKEDRRHFRLDPNIKGSGEQHETGIYFENISQAINGAGQILLIGHGHGKASEMMHLVQYLERKHPLIAEKVVDAIDTNLDAMSEPEILALARRWFDEHRHGLN</sequence>
<dbReference type="EMBL" id="CAFBQK010000110">
    <property type="protein sequence ID" value="CAB5053246.1"/>
    <property type="molecule type" value="Genomic_DNA"/>
</dbReference>
<evidence type="ECO:0000313" key="6">
    <source>
        <dbReference type="EMBL" id="CAB5053246.1"/>
    </source>
</evidence>
<proteinExistence type="predicted"/>
<dbReference type="EMBL" id="CAEZWO010000175">
    <property type="protein sequence ID" value="CAB4672762.1"/>
    <property type="molecule type" value="Genomic_DNA"/>
</dbReference>
<evidence type="ECO:0000313" key="5">
    <source>
        <dbReference type="EMBL" id="CAB4928444.1"/>
    </source>
</evidence>
<evidence type="ECO:0000313" key="3">
    <source>
        <dbReference type="EMBL" id="CAB4781803.1"/>
    </source>
</evidence>
<evidence type="ECO:0000313" key="7">
    <source>
        <dbReference type="EMBL" id="CAB5076087.1"/>
    </source>
</evidence>
<organism evidence="2">
    <name type="scientific">freshwater metagenome</name>
    <dbReference type="NCBI Taxonomy" id="449393"/>
    <lineage>
        <taxon>unclassified sequences</taxon>
        <taxon>metagenomes</taxon>
        <taxon>ecological metagenomes</taxon>
    </lineage>
</organism>